<keyword evidence="3" id="KW-0677">Repeat</keyword>
<dbReference type="InterPro" id="IPR051476">
    <property type="entry name" value="Bac_ResReg_Asp_Phosphatase"/>
</dbReference>
<evidence type="ECO:0000256" key="6">
    <source>
        <dbReference type="SAM" id="Phobius"/>
    </source>
</evidence>
<protein>
    <recommendedName>
        <fullName evidence="7">HTH luxR-type domain-containing protein</fullName>
    </recommendedName>
</protein>
<reference evidence="8" key="2">
    <citation type="submission" date="2020-09" db="EMBL/GenBank/DDBJ databases">
        <authorList>
            <person name="Sun Q."/>
            <person name="Kim S."/>
        </authorList>
    </citation>
    <scope>NUCLEOTIDE SEQUENCE</scope>
    <source>
        <strain evidence="8">KCTC 12368</strain>
    </source>
</reference>
<organism evidence="8 9">
    <name type="scientific">Echinicola pacifica</name>
    <dbReference type="NCBI Taxonomy" id="346377"/>
    <lineage>
        <taxon>Bacteria</taxon>
        <taxon>Pseudomonadati</taxon>
        <taxon>Bacteroidota</taxon>
        <taxon>Cytophagia</taxon>
        <taxon>Cytophagales</taxon>
        <taxon>Cyclobacteriaceae</taxon>
        <taxon>Echinicola</taxon>
    </lineage>
</organism>
<evidence type="ECO:0000256" key="4">
    <source>
        <dbReference type="ARBA" id="ARBA00022803"/>
    </source>
</evidence>
<keyword evidence="4" id="KW-0802">TPR repeat</keyword>
<keyword evidence="6" id="KW-1133">Transmembrane helix</keyword>
<dbReference type="AlphaFoldDB" id="A0A918Q3W9"/>
<evidence type="ECO:0000256" key="5">
    <source>
        <dbReference type="ARBA" id="ARBA00038253"/>
    </source>
</evidence>
<dbReference type="Proteomes" id="UP000619457">
    <property type="component" value="Unassembled WGS sequence"/>
</dbReference>
<evidence type="ECO:0000256" key="3">
    <source>
        <dbReference type="ARBA" id="ARBA00022737"/>
    </source>
</evidence>
<keyword evidence="2" id="KW-0963">Cytoplasm</keyword>
<dbReference type="SMART" id="SM00421">
    <property type="entry name" value="HTH_LUXR"/>
    <property type="match status" value="1"/>
</dbReference>
<keyword evidence="6" id="KW-0472">Membrane</keyword>
<evidence type="ECO:0000256" key="1">
    <source>
        <dbReference type="ARBA" id="ARBA00004496"/>
    </source>
</evidence>
<reference evidence="8" key="1">
    <citation type="journal article" date="2014" name="Int. J. Syst. Evol. Microbiol.">
        <title>Complete genome sequence of Corynebacterium casei LMG S-19264T (=DSM 44701T), isolated from a smear-ripened cheese.</title>
        <authorList>
            <consortium name="US DOE Joint Genome Institute (JGI-PGF)"/>
            <person name="Walter F."/>
            <person name="Albersmeier A."/>
            <person name="Kalinowski J."/>
            <person name="Ruckert C."/>
        </authorList>
    </citation>
    <scope>NUCLEOTIDE SEQUENCE</scope>
    <source>
        <strain evidence="8">KCTC 12368</strain>
    </source>
</reference>
<dbReference type="InterPro" id="IPR019734">
    <property type="entry name" value="TPR_rpt"/>
</dbReference>
<dbReference type="PANTHER" id="PTHR46630">
    <property type="entry name" value="TETRATRICOPEPTIDE REPEAT PROTEIN 29"/>
    <property type="match status" value="1"/>
</dbReference>
<dbReference type="InterPro" id="IPR011990">
    <property type="entry name" value="TPR-like_helical_dom_sf"/>
</dbReference>
<dbReference type="InterPro" id="IPR000792">
    <property type="entry name" value="Tscrpt_reg_LuxR_C"/>
</dbReference>
<dbReference type="InterPro" id="IPR016032">
    <property type="entry name" value="Sig_transdc_resp-reg_C-effctor"/>
</dbReference>
<evidence type="ECO:0000256" key="2">
    <source>
        <dbReference type="ARBA" id="ARBA00022490"/>
    </source>
</evidence>
<dbReference type="Gene3D" id="1.25.40.10">
    <property type="entry name" value="Tetratricopeptide repeat domain"/>
    <property type="match status" value="1"/>
</dbReference>
<dbReference type="GO" id="GO:0003677">
    <property type="term" value="F:DNA binding"/>
    <property type="evidence" value="ECO:0007669"/>
    <property type="project" value="InterPro"/>
</dbReference>
<comment type="subcellular location">
    <subcellularLocation>
        <location evidence="1">Cytoplasm</location>
    </subcellularLocation>
</comment>
<dbReference type="PANTHER" id="PTHR46630:SF1">
    <property type="entry name" value="TETRATRICOPEPTIDE REPEAT PROTEIN 29"/>
    <property type="match status" value="1"/>
</dbReference>
<dbReference type="SMART" id="SM00028">
    <property type="entry name" value="TPR"/>
    <property type="match status" value="5"/>
</dbReference>
<feature type="domain" description="HTH luxR-type" evidence="7">
    <location>
        <begin position="466"/>
        <end position="523"/>
    </location>
</feature>
<keyword evidence="6" id="KW-0812">Transmembrane</keyword>
<dbReference type="SUPFAM" id="SSF48452">
    <property type="entry name" value="TPR-like"/>
    <property type="match status" value="1"/>
</dbReference>
<dbReference type="EMBL" id="BMWX01000004">
    <property type="protein sequence ID" value="GGZ32742.1"/>
    <property type="molecule type" value="Genomic_DNA"/>
</dbReference>
<comment type="similarity">
    <text evidence="5">Belongs to the Rap family.</text>
</comment>
<accession>A0A918Q3W9</accession>
<dbReference type="GO" id="GO:0005737">
    <property type="term" value="C:cytoplasm"/>
    <property type="evidence" value="ECO:0007669"/>
    <property type="project" value="UniProtKB-SubCell"/>
</dbReference>
<proteinExistence type="inferred from homology"/>
<dbReference type="SUPFAM" id="SSF46894">
    <property type="entry name" value="C-terminal effector domain of the bipartite response regulators"/>
    <property type="match status" value="1"/>
</dbReference>
<sequence>MSNIGLVYSQTSPDKLIDSLNLTEGREERIALSLEIASRIMHTDWDRTIWYLDLAEKEARKTPDEELNLAKVYMGAAKIYHSKDALDIALDYYLKAYEIYNSHDKVLEVAKIENNLAIIYAQGNNPENSLQFFEHVYQNQVNNKDTINQVKVLNNMGTLYLKENVDSSLYYFGKALDILQYIKRKDLDIYVYTNFGRAYGLKGDSTMATMYFQKASSLLDEELDTSLKTFVFQSLAEYHLGNDNLEAAIANGLKGIGLIKEDLYNFTGQRFSQILYHAYLGQEDYPLAARYFQLYDGIRDSLNVEEKAVNLERLRLEQDYKSREKIEELSEDKRKSQLYVVGLLLVIGILILTILLIRYRNSSIKNQLEREILNRKQEDLKQSLDAKNKMLVGKAMTEIHRADIINGISDDLKELKLNSGKRETQEAIDYIQRRLQKNENTQIWKEFEISFEQVHQSFYENLNKQHPNLSPKDRRLCALLSLDLSTKEISQITGQSFKSVENARTRLRKKLEITHERLNISTYLNTFSADSPIE</sequence>
<dbReference type="GO" id="GO:0006355">
    <property type="term" value="P:regulation of DNA-templated transcription"/>
    <property type="evidence" value="ECO:0007669"/>
    <property type="project" value="InterPro"/>
</dbReference>
<feature type="transmembrane region" description="Helical" evidence="6">
    <location>
        <begin position="338"/>
        <end position="357"/>
    </location>
</feature>
<evidence type="ECO:0000313" key="8">
    <source>
        <dbReference type="EMBL" id="GGZ32742.1"/>
    </source>
</evidence>
<comment type="caution">
    <text evidence="8">The sequence shown here is derived from an EMBL/GenBank/DDBJ whole genome shotgun (WGS) entry which is preliminary data.</text>
</comment>
<dbReference type="Gene3D" id="1.10.10.10">
    <property type="entry name" value="Winged helix-like DNA-binding domain superfamily/Winged helix DNA-binding domain"/>
    <property type="match status" value="1"/>
</dbReference>
<keyword evidence="9" id="KW-1185">Reference proteome</keyword>
<evidence type="ECO:0000313" key="9">
    <source>
        <dbReference type="Proteomes" id="UP000619457"/>
    </source>
</evidence>
<evidence type="ECO:0000259" key="7">
    <source>
        <dbReference type="SMART" id="SM00421"/>
    </source>
</evidence>
<dbReference type="InterPro" id="IPR036388">
    <property type="entry name" value="WH-like_DNA-bd_sf"/>
</dbReference>
<name>A0A918Q3W9_9BACT</name>
<gene>
    <name evidence="8" type="ORF">GCM10007049_27870</name>
</gene>